<evidence type="ECO:0000256" key="1">
    <source>
        <dbReference type="ARBA" id="ARBA00004196"/>
    </source>
</evidence>
<evidence type="ECO:0000313" key="7">
    <source>
        <dbReference type="Proteomes" id="UP001156882"/>
    </source>
</evidence>
<dbReference type="RefSeq" id="WP_284316572.1">
    <property type="nucleotide sequence ID" value="NZ_BSPC01000077.1"/>
</dbReference>
<dbReference type="InterPro" id="IPR028082">
    <property type="entry name" value="Peripla_BP_I"/>
</dbReference>
<evidence type="ECO:0000256" key="3">
    <source>
        <dbReference type="ARBA" id="ARBA00022729"/>
    </source>
</evidence>
<sequence>MKFSRVFAGTVLAGLALALATGTASAQSLKKVGISVGSLGNPFFVATIKGITDKAKGINSNVEVTSVSSDYDLNKQFTQIDNFIAAGVNVLMLNAVDPQAILPAVKKAQAAGIMVAAFDVAASGADVTVMTDNVKAGTLSCQYIVDHLKGQGSVLIVNGPQVSSVTDRVKGCEAVFAKNPGIKVLSDDQDAKGSRDGGLAVGQSLLTRFPKVDGIFAINDPTAIGVSLAAKQLNRSEFIITSVDGAPDIEAELKSGTSLIKASASQDPYAMAGHSLELGAAALDGKKPENNVILLDPVLITNENVASYKGWEAAR</sequence>
<proteinExistence type="inferred from homology"/>
<comment type="subcellular location">
    <subcellularLocation>
        <location evidence="1">Cell envelope</location>
    </subcellularLocation>
</comment>
<dbReference type="EMBL" id="BSPC01000077">
    <property type="protein sequence ID" value="GLS23639.1"/>
    <property type="molecule type" value="Genomic_DNA"/>
</dbReference>
<comment type="caution">
    <text evidence="6">The sequence shown here is derived from an EMBL/GenBank/DDBJ whole genome shotgun (WGS) entry which is preliminary data.</text>
</comment>
<dbReference type="SUPFAM" id="SSF53822">
    <property type="entry name" value="Periplasmic binding protein-like I"/>
    <property type="match status" value="1"/>
</dbReference>
<dbReference type="CDD" id="cd06321">
    <property type="entry name" value="PBP1_ABC_sugar_binding-like"/>
    <property type="match status" value="1"/>
</dbReference>
<evidence type="ECO:0000256" key="2">
    <source>
        <dbReference type="ARBA" id="ARBA00007639"/>
    </source>
</evidence>
<comment type="similarity">
    <text evidence="2">Belongs to the bacterial solute-binding protein 2 family.</text>
</comment>
<evidence type="ECO:0000256" key="4">
    <source>
        <dbReference type="SAM" id="SignalP"/>
    </source>
</evidence>
<organism evidence="6 7">
    <name type="scientific">Labrys miyagiensis</name>
    <dbReference type="NCBI Taxonomy" id="346912"/>
    <lineage>
        <taxon>Bacteria</taxon>
        <taxon>Pseudomonadati</taxon>
        <taxon>Pseudomonadota</taxon>
        <taxon>Alphaproteobacteria</taxon>
        <taxon>Hyphomicrobiales</taxon>
        <taxon>Xanthobacteraceae</taxon>
        <taxon>Labrys</taxon>
    </lineage>
</organism>
<dbReference type="PANTHER" id="PTHR46847:SF2">
    <property type="entry name" value="ABC TRANSPORTER SUGAR-BINDING PROTEIN"/>
    <property type="match status" value="1"/>
</dbReference>
<keyword evidence="7" id="KW-1185">Reference proteome</keyword>
<name>A0ABQ6CY79_9HYPH</name>
<dbReference type="Proteomes" id="UP001156882">
    <property type="component" value="Unassembled WGS sequence"/>
</dbReference>
<feature type="chain" id="PRO_5046968881" evidence="4">
    <location>
        <begin position="27"/>
        <end position="315"/>
    </location>
</feature>
<protein>
    <submittedName>
        <fullName evidence="6">LacI family transcriptional regulator</fullName>
    </submittedName>
</protein>
<reference evidence="7" key="1">
    <citation type="journal article" date="2019" name="Int. J. Syst. Evol. Microbiol.">
        <title>The Global Catalogue of Microorganisms (GCM) 10K type strain sequencing project: providing services to taxonomists for standard genome sequencing and annotation.</title>
        <authorList>
            <consortium name="The Broad Institute Genomics Platform"/>
            <consortium name="The Broad Institute Genome Sequencing Center for Infectious Disease"/>
            <person name="Wu L."/>
            <person name="Ma J."/>
        </authorList>
    </citation>
    <scope>NUCLEOTIDE SEQUENCE [LARGE SCALE GENOMIC DNA]</scope>
    <source>
        <strain evidence="7">NBRC 101365</strain>
    </source>
</reference>
<feature type="signal peptide" evidence="4">
    <location>
        <begin position="1"/>
        <end position="26"/>
    </location>
</feature>
<keyword evidence="3 4" id="KW-0732">Signal</keyword>
<evidence type="ECO:0000313" key="6">
    <source>
        <dbReference type="EMBL" id="GLS23639.1"/>
    </source>
</evidence>
<gene>
    <name evidence="6" type="ORF">GCM10007874_66600</name>
</gene>
<dbReference type="InterPro" id="IPR025997">
    <property type="entry name" value="SBP_2_dom"/>
</dbReference>
<dbReference type="Pfam" id="PF13407">
    <property type="entry name" value="Peripla_BP_4"/>
    <property type="match status" value="1"/>
</dbReference>
<feature type="domain" description="Periplasmic binding protein" evidence="5">
    <location>
        <begin position="32"/>
        <end position="287"/>
    </location>
</feature>
<dbReference type="PANTHER" id="PTHR46847">
    <property type="entry name" value="D-ALLOSE-BINDING PERIPLASMIC PROTEIN-RELATED"/>
    <property type="match status" value="1"/>
</dbReference>
<dbReference type="Gene3D" id="3.40.50.2300">
    <property type="match status" value="2"/>
</dbReference>
<accession>A0ABQ6CY79</accession>
<evidence type="ECO:0000259" key="5">
    <source>
        <dbReference type="Pfam" id="PF13407"/>
    </source>
</evidence>